<gene>
    <name evidence="1" type="ORF">GCM10010977_17550</name>
</gene>
<organism evidence="1 2">
    <name type="scientific">Citricoccus zhacaiensis</name>
    <dbReference type="NCBI Taxonomy" id="489142"/>
    <lineage>
        <taxon>Bacteria</taxon>
        <taxon>Bacillati</taxon>
        <taxon>Actinomycetota</taxon>
        <taxon>Actinomycetes</taxon>
        <taxon>Micrococcales</taxon>
        <taxon>Micrococcaceae</taxon>
        <taxon>Citricoccus</taxon>
    </lineage>
</organism>
<dbReference type="RefSeq" id="WP_188805776.1">
    <property type="nucleotide sequence ID" value="NZ_BAAAOU010000005.1"/>
</dbReference>
<dbReference type="Proteomes" id="UP000642509">
    <property type="component" value="Unassembled WGS sequence"/>
</dbReference>
<protein>
    <recommendedName>
        <fullName evidence="3">Alternate-type signal peptide domain-containing protein</fullName>
    </recommendedName>
</protein>
<evidence type="ECO:0000313" key="2">
    <source>
        <dbReference type="Proteomes" id="UP000642509"/>
    </source>
</evidence>
<proteinExistence type="predicted"/>
<comment type="caution">
    <text evidence="1">The sequence shown here is derived from an EMBL/GenBank/DDBJ whole genome shotgun (WGS) entry which is preliminary data.</text>
</comment>
<accession>A0ABQ2LZB2</accession>
<evidence type="ECO:0008006" key="3">
    <source>
        <dbReference type="Google" id="ProtNLM"/>
    </source>
</evidence>
<dbReference type="NCBIfam" id="TIGR04089">
    <property type="entry name" value="exp_by_SipW_III"/>
    <property type="match status" value="1"/>
</dbReference>
<sequence>MKKMTKGAIVTGLGVALLLGGGGTLAVWNVEQTANAGTMAAGSMELTSSTGVWTSNLSNNPIPDITEYRIVPGEELTYTQQLEVGLEGDQLEATLSVDTSGVTNGFSNNLTLEDFMVTKAGAADAAITAYNGSADVEKGTYTASATLAFNADHQEDMNQELDLTQVTYVLDQKAPTPAN</sequence>
<name>A0ABQ2LZB2_9MICC</name>
<evidence type="ECO:0000313" key="1">
    <source>
        <dbReference type="EMBL" id="GGO45245.1"/>
    </source>
</evidence>
<dbReference type="EMBL" id="BMLQ01000004">
    <property type="protein sequence ID" value="GGO45245.1"/>
    <property type="molecule type" value="Genomic_DNA"/>
</dbReference>
<keyword evidence="2" id="KW-1185">Reference proteome</keyword>
<reference evidence="2" key="1">
    <citation type="journal article" date="2019" name="Int. J. Syst. Evol. Microbiol.">
        <title>The Global Catalogue of Microorganisms (GCM) 10K type strain sequencing project: providing services to taxonomists for standard genome sequencing and annotation.</title>
        <authorList>
            <consortium name="The Broad Institute Genomics Platform"/>
            <consortium name="The Broad Institute Genome Sequencing Center for Infectious Disease"/>
            <person name="Wu L."/>
            <person name="Ma J."/>
        </authorList>
    </citation>
    <scope>NUCLEOTIDE SEQUENCE [LARGE SCALE GENOMIC DNA]</scope>
    <source>
        <strain evidence="2">CGMCC 1.7064</strain>
    </source>
</reference>
<dbReference type="InterPro" id="IPR024006">
    <property type="entry name" value="Alt_signal_exp_actinobact"/>
</dbReference>